<accession>A0A7J3XXP1</accession>
<dbReference type="AlphaFoldDB" id="A0A7J3XXP1"/>
<comment type="caution">
    <text evidence="1">The sequence shown here is derived from an EMBL/GenBank/DDBJ whole genome shotgun (WGS) entry which is preliminary data.</text>
</comment>
<evidence type="ECO:0000313" key="1">
    <source>
        <dbReference type="EMBL" id="HHP67472.1"/>
    </source>
</evidence>
<dbReference type="EMBL" id="DRYK01000026">
    <property type="protein sequence ID" value="HHP67472.1"/>
    <property type="molecule type" value="Genomic_DNA"/>
</dbReference>
<name>A0A7J3XXP1_9CREN</name>
<reference evidence="1" key="1">
    <citation type="journal article" date="2020" name="mSystems">
        <title>Genome- and Community-Level Interaction Insights into Carbon Utilization and Element Cycling Functions of Hydrothermarchaeota in Hydrothermal Sediment.</title>
        <authorList>
            <person name="Zhou Z."/>
            <person name="Liu Y."/>
            <person name="Xu W."/>
            <person name="Pan J."/>
            <person name="Luo Z.H."/>
            <person name="Li M."/>
        </authorList>
    </citation>
    <scope>NUCLEOTIDE SEQUENCE [LARGE SCALE GENOMIC DNA]</scope>
    <source>
        <strain evidence="1">SpSt-110</strain>
    </source>
</reference>
<dbReference type="PANTHER" id="PTHR40730">
    <property type="entry name" value="TRANSCRIPTIONAL REGULATOR PROTEIN-LIKE PROTEIN"/>
    <property type="match status" value="1"/>
</dbReference>
<organism evidence="1">
    <name type="scientific">Thermogladius calderae</name>
    <dbReference type="NCBI Taxonomy" id="1200300"/>
    <lineage>
        <taxon>Archaea</taxon>
        <taxon>Thermoproteota</taxon>
        <taxon>Thermoprotei</taxon>
        <taxon>Desulfurococcales</taxon>
        <taxon>Desulfurococcaceae</taxon>
        <taxon>Thermogladius</taxon>
    </lineage>
</organism>
<sequence length="141" mass="16034">MKSVFEFAARHVEPSLKKSLILKLLARNINRAYIAKCLGISPSLITRYVRGERGLHDLGAIGEVNLKLEDIADKIARGEICGWKAYIEVARLTMYVLYKKYACGIHYLATRDVNPSSCNICPTIFRDFSNKYPLDNYFSKP</sequence>
<protein>
    <submittedName>
        <fullName evidence="1">XRE family transcriptional regulator</fullName>
    </submittedName>
</protein>
<proteinExistence type="predicted"/>
<dbReference type="InterPro" id="IPR001387">
    <property type="entry name" value="Cro/C1-type_HTH"/>
</dbReference>
<gene>
    <name evidence="1" type="ORF">ENM60_01550</name>
</gene>
<dbReference type="CDD" id="cd00093">
    <property type="entry name" value="HTH_XRE"/>
    <property type="match status" value="1"/>
</dbReference>
<dbReference type="PANTHER" id="PTHR40730:SF4">
    <property type="entry name" value="TRANSCRIPTIONAL REGULATOR"/>
    <property type="match status" value="1"/>
</dbReference>